<feature type="compositionally biased region" description="Polar residues" evidence="2">
    <location>
        <begin position="91"/>
        <end position="101"/>
    </location>
</feature>
<dbReference type="AlphaFoldDB" id="A0A9Q0IG74"/>
<comment type="caution">
    <text evidence="4">The sequence shown here is derived from an EMBL/GenBank/DDBJ whole genome shotgun (WGS) entry which is preliminary data.</text>
</comment>
<keyword evidence="5" id="KW-1185">Reference proteome</keyword>
<dbReference type="InterPro" id="IPR051254">
    <property type="entry name" value="PPP1R15"/>
</dbReference>
<dbReference type="PANTHER" id="PTHR16489">
    <property type="entry name" value="GH11727P"/>
    <property type="match status" value="1"/>
</dbReference>
<evidence type="ECO:0000313" key="4">
    <source>
        <dbReference type="EMBL" id="KAJ3595826.1"/>
    </source>
</evidence>
<dbReference type="GO" id="GO:0034976">
    <property type="term" value="P:response to endoplasmic reticulum stress"/>
    <property type="evidence" value="ECO:0007669"/>
    <property type="project" value="TreeGrafter"/>
</dbReference>
<dbReference type="Proteomes" id="UP001148018">
    <property type="component" value="Unassembled WGS sequence"/>
</dbReference>
<dbReference type="GO" id="GO:0019888">
    <property type="term" value="F:protein phosphatase regulator activity"/>
    <property type="evidence" value="ECO:0007669"/>
    <property type="project" value="TreeGrafter"/>
</dbReference>
<feature type="compositionally biased region" description="Polar residues" evidence="2">
    <location>
        <begin position="108"/>
        <end position="120"/>
    </location>
</feature>
<name>A0A9Q0IG74_9TELE</name>
<feature type="region of interest" description="Disordered" evidence="2">
    <location>
        <begin position="91"/>
        <end position="175"/>
    </location>
</feature>
<organism evidence="4 5">
    <name type="scientific">Muraenolepis orangiensis</name>
    <name type="common">Patagonian moray cod</name>
    <dbReference type="NCBI Taxonomy" id="630683"/>
    <lineage>
        <taxon>Eukaryota</taxon>
        <taxon>Metazoa</taxon>
        <taxon>Chordata</taxon>
        <taxon>Craniata</taxon>
        <taxon>Vertebrata</taxon>
        <taxon>Euteleostomi</taxon>
        <taxon>Actinopterygii</taxon>
        <taxon>Neopterygii</taxon>
        <taxon>Teleostei</taxon>
        <taxon>Neoteleostei</taxon>
        <taxon>Acanthomorphata</taxon>
        <taxon>Zeiogadaria</taxon>
        <taxon>Gadariae</taxon>
        <taxon>Gadiformes</taxon>
        <taxon>Muraenolepidoidei</taxon>
        <taxon>Muraenolepididae</taxon>
        <taxon>Muraenolepis</taxon>
    </lineage>
</organism>
<dbReference type="GO" id="GO:0005783">
    <property type="term" value="C:endoplasmic reticulum"/>
    <property type="evidence" value="ECO:0007669"/>
    <property type="project" value="TreeGrafter"/>
</dbReference>
<comment type="similarity">
    <text evidence="1">Belongs to the PPP1R15 family.</text>
</comment>
<dbReference type="Pfam" id="PF10488">
    <property type="entry name" value="PP1c_bdg"/>
    <property type="match status" value="1"/>
</dbReference>
<gene>
    <name evidence="4" type="ORF">NHX12_002240</name>
</gene>
<dbReference type="GO" id="GO:0000164">
    <property type="term" value="C:protein phosphatase type 1 complex"/>
    <property type="evidence" value="ECO:0007669"/>
    <property type="project" value="TreeGrafter"/>
</dbReference>
<dbReference type="OrthoDB" id="5976067at2759"/>
<reference evidence="4" key="1">
    <citation type="submission" date="2022-07" db="EMBL/GenBank/DDBJ databases">
        <title>Chromosome-level genome of Muraenolepis orangiensis.</title>
        <authorList>
            <person name="Kim J."/>
        </authorList>
    </citation>
    <scope>NUCLEOTIDE SEQUENCE</scope>
    <source>
        <strain evidence="4">KU_S4_2022</strain>
        <tissue evidence="4">Muscle</tissue>
    </source>
</reference>
<dbReference type="GO" id="GO:0051246">
    <property type="term" value="P:regulation of protein metabolic process"/>
    <property type="evidence" value="ECO:0007669"/>
    <property type="project" value="UniProtKB-ARBA"/>
</dbReference>
<sequence length="213" mass="24593">MKNIRTREGILDYSPYFMAPTTILGFVPVPTKTSMMEELGGRGTALLPRRTKHLLGLLWDHLRMLVQVIYISFMSVFQMFRVAVHLRITDEASSSTHTPPSSEDDNQLWKSLDQSETRPQLSPPSPEEQTDQVKKAAVPKPTAVSRTVLLERSPVNGHQQPRKRSCRKGPREEMVRDRDRFRRRIANVEKAIGQCFTRRHRERIRTYLDVASI</sequence>
<evidence type="ECO:0000256" key="2">
    <source>
        <dbReference type="SAM" id="MobiDB-lite"/>
    </source>
</evidence>
<accession>A0A9Q0IG74</accession>
<evidence type="ECO:0000256" key="1">
    <source>
        <dbReference type="ARBA" id="ARBA00010161"/>
    </source>
</evidence>
<dbReference type="PANTHER" id="PTHR16489:SF11">
    <property type="entry name" value="PROTEIN PHOSPHATASE 1 REGULATORY SUBUNIT 15B"/>
    <property type="match status" value="1"/>
</dbReference>
<feature type="domain" description="Protein phosphatase 1 regulatory subunit 15A/B C-terminal" evidence="3">
    <location>
        <begin position="167"/>
        <end position="204"/>
    </location>
</feature>
<evidence type="ECO:0000259" key="3">
    <source>
        <dbReference type="Pfam" id="PF10488"/>
    </source>
</evidence>
<protein>
    <recommendedName>
        <fullName evidence="3">Protein phosphatase 1 regulatory subunit 15A/B C-terminal domain-containing protein</fullName>
    </recommendedName>
</protein>
<proteinExistence type="inferred from homology"/>
<evidence type="ECO:0000313" key="5">
    <source>
        <dbReference type="Proteomes" id="UP001148018"/>
    </source>
</evidence>
<dbReference type="InterPro" id="IPR019523">
    <property type="entry name" value="Prot_Pase1_reg-su15A/B_C"/>
</dbReference>
<dbReference type="EMBL" id="JANIIK010000110">
    <property type="protein sequence ID" value="KAJ3595826.1"/>
    <property type="molecule type" value="Genomic_DNA"/>
</dbReference>